<dbReference type="PANTHER" id="PTHR30136">
    <property type="entry name" value="HELIX-TURN-HELIX TRANSCRIPTIONAL REGULATOR, ICLR FAMILY"/>
    <property type="match status" value="1"/>
</dbReference>
<keyword evidence="7" id="KW-1185">Reference proteome</keyword>
<dbReference type="AlphaFoldDB" id="A0A418KKN5"/>
<sequence length="278" mass="29410">MSAELVTGAGGRTAGKEKDPAPAAGRTLTVLETLVSHDDGLTLTELSKLTDIPLATCASIVYTLERRGYASRRVVGRSHFWRATLALYGLAVRLTRNVDLATVAQSEMQRLADDLGMPVHIGVLNGASVVYVAKAAATGIIQFDTYPGKLSPFNLTALGRAIVAQYRAGELDELLHHLADGRGPRAKAGSKDDFLALLDVVRADGYAVEYEEEEANVACVAAPFFGADGRVAGAVGVTAFAKDLASVRQQRAVGQRLIELASAISVKLGYSGARARRD</sequence>
<protein>
    <submittedName>
        <fullName evidence="6">IclR family transcriptional regulator</fullName>
    </submittedName>
</protein>
<dbReference type="InterPro" id="IPR014757">
    <property type="entry name" value="Tscrpt_reg_IclR_C"/>
</dbReference>
<dbReference type="GO" id="GO:0003677">
    <property type="term" value="F:DNA binding"/>
    <property type="evidence" value="ECO:0007669"/>
    <property type="project" value="UniProtKB-KW"/>
</dbReference>
<dbReference type="Pfam" id="PF09339">
    <property type="entry name" value="HTH_IclR"/>
    <property type="match status" value="1"/>
</dbReference>
<dbReference type="Gene3D" id="1.10.10.10">
    <property type="entry name" value="Winged helix-like DNA-binding domain superfamily/Winged helix DNA-binding domain"/>
    <property type="match status" value="1"/>
</dbReference>
<feature type="domain" description="IclR-ED" evidence="5">
    <location>
        <begin position="86"/>
        <end position="270"/>
    </location>
</feature>
<dbReference type="OrthoDB" id="7274111at2"/>
<dbReference type="PANTHER" id="PTHR30136:SF24">
    <property type="entry name" value="HTH-TYPE TRANSCRIPTIONAL REPRESSOR ALLR"/>
    <property type="match status" value="1"/>
</dbReference>
<dbReference type="InterPro" id="IPR029016">
    <property type="entry name" value="GAF-like_dom_sf"/>
</dbReference>
<dbReference type="SUPFAM" id="SSF55781">
    <property type="entry name" value="GAF domain-like"/>
    <property type="match status" value="1"/>
</dbReference>
<keyword evidence="3" id="KW-0804">Transcription</keyword>
<dbReference type="GO" id="GO:0045892">
    <property type="term" value="P:negative regulation of DNA-templated transcription"/>
    <property type="evidence" value="ECO:0007669"/>
    <property type="project" value="TreeGrafter"/>
</dbReference>
<proteinExistence type="predicted"/>
<dbReference type="Gene3D" id="3.30.450.40">
    <property type="match status" value="1"/>
</dbReference>
<evidence type="ECO:0000256" key="2">
    <source>
        <dbReference type="ARBA" id="ARBA00023125"/>
    </source>
</evidence>
<name>A0A418KKN5_9ACTN</name>
<organism evidence="6 7">
    <name type="scientific">Jiangella rhizosphaerae</name>
    <dbReference type="NCBI Taxonomy" id="2293569"/>
    <lineage>
        <taxon>Bacteria</taxon>
        <taxon>Bacillati</taxon>
        <taxon>Actinomycetota</taxon>
        <taxon>Actinomycetes</taxon>
        <taxon>Jiangellales</taxon>
        <taxon>Jiangellaceae</taxon>
        <taxon>Jiangella</taxon>
    </lineage>
</organism>
<keyword evidence="1" id="KW-0805">Transcription regulation</keyword>
<dbReference type="InterPro" id="IPR050707">
    <property type="entry name" value="HTH_MetabolicPath_Reg"/>
</dbReference>
<dbReference type="InterPro" id="IPR036388">
    <property type="entry name" value="WH-like_DNA-bd_sf"/>
</dbReference>
<gene>
    <name evidence="6" type="ORF">DY240_22315</name>
</gene>
<evidence type="ECO:0000256" key="1">
    <source>
        <dbReference type="ARBA" id="ARBA00023015"/>
    </source>
</evidence>
<feature type="region of interest" description="Disordered" evidence="4">
    <location>
        <begin position="1"/>
        <end position="22"/>
    </location>
</feature>
<keyword evidence="2" id="KW-0238">DNA-binding</keyword>
<dbReference type="SMART" id="SM00346">
    <property type="entry name" value="HTH_ICLR"/>
    <property type="match status" value="1"/>
</dbReference>
<accession>A0A418KKN5</accession>
<evidence type="ECO:0000256" key="3">
    <source>
        <dbReference type="ARBA" id="ARBA00023163"/>
    </source>
</evidence>
<dbReference type="EMBL" id="QUAL01000191">
    <property type="protein sequence ID" value="RIQ17866.1"/>
    <property type="molecule type" value="Genomic_DNA"/>
</dbReference>
<dbReference type="InterPro" id="IPR005471">
    <property type="entry name" value="Tscrpt_reg_IclR_N"/>
</dbReference>
<comment type="caution">
    <text evidence="6">The sequence shown here is derived from an EMBL/GenBank/DDBJ whole genome shotgun (WGS) entry which is preliminary data.</text>
</comment>
<dbReference type="Pfam" id="PF01614">
    <property type="entry name" value="IclR_C"/>
    <property type="match status" value="1"/>
</dbReference>
<dbReference type="SUPFAM" id="SSF46785">
    <property type="entry name" value="Winged helix' DNA-binding domain"/>
    <property type="match status" value="1"/>
</dbReference>
<dbReference type="InterPro" id="IPR036390">
    <property type="entry name" value="WH_DNA-bd_sf"/>
</dbReference>
<evidence type="ECO:0000256" key="4">
    <source>
        <dbReference type="SAM" id="MobiDB-lite"/>
    </source>
</evidence>
<evidence type="ECO:0000313" key="6">
    <source>
        <dbReference type="EMBL" id="RIQ17866.1"/>
    </source>
</evidence>
<dbReference type="GO" id="GO:0003700">
    <property type="term" value="F:DNA-binding transcription factor activity"/>
    <property type="evidence" value="ECO:0007669"/>
    <property type="project" value="TreeGrafter"/>
</dbReference>
<evidence type="ECO:0000259" key="5">
    <source>
        <dbReference type="PROSITE" id="PS51078"/>
    </source>
</evidence>
<dbReference type="Proteomes" id="UP000284057">
    <property type="component" value="Unassembled WGS sequence"/>
</dbReference>
<dbReference type="RefSeq" id="WP_119662041.1">
    <property type="nucleotide sequence ID" value="NZ_QUAL01000191.1"/>
</dbReference>
<evidence type="ECO:0000313" key="7">
    <source>
        <dbReference type="Proteomes" id="UP000284057"/>
    </source>
</evidence>
<dbReference type="PROSITE" id="PS51078">
    <property type="entry name" value="ICLR_ED"/>
    <property type="match status" value="1"/>
</dbReference>
<reference evidence="6 7" key="1">
    <citation type="submission" date="2018-09" db="EMBL/GenBank/DDBJ databases">
        <title>Isolation, diversity and antifungal activity of actinobacteria from wheat.</title>
        <authorList>
            <person name="Han C."/>
        </authorList>
    </citation>
    <scope>NUCLEOTIDE SEQUENCE [LARGE SCALE GENOMIC DNA]</scope>
    <source>
        <strain evidence="6 7">NEAU-YY265</strain>
    </source>
</reference>